<accession>M1X1D4</accession>
<proteinExistence type="predicted"/>
<reference evidence="1 2" key="1">
    <citation type="submission" date="2012-05" db="EMBL/GenBank/DDBJ databases">
        <authorList>
            <person name="Hilton J."/>
        </authorList>
    </citation>
    <scope>NUCLEOTIDE SEQUENCE [LARGE SCALE GENOMIC DNA]</scope>
    <source>
        <strain evidence="1 2">HH01</strain>
    </source>
</reference>
<keyword evidence="2" id="KW-1185">Reference proteome</keyword>
<comment type="caution">
    <text evidence="1">The sequence shown here is derived from an EMBL/GenBank/DDBJ whole genome shotgun (WGS) entry which is preliminary data.</text>
</comment>
<protein>
    <submittedName>
        <fullName evidence="1">Single-stranded DNA-binding protein</fullName>
    </submittedName>
</protein>
<name>M1X1D4_9NOST</name>
<dbReference type="EMBL" id="CAIY01000080">
    <property type="protein sequence ID" value="CCH68098.1"/>
    <property type="molecule type" value="Genomic_DNA"/>
</dbReference>
<keyword evidence="1" id="KW-0238">DNA-binding</keyword>
<dbReference type="Proteomes" id="UP000053051">
    <property type="component" value="Unassembled WGS sequence"/>
</dbReference>
<dbReference type="AlphaFoldDB" id="M1X1D4"/>
<evidence type="ECO:0000313" key="1">
    <source>
        <dbReference type="EMBL" id="CCH68098.1"/>
    </source>
</evidence>
<dbReference type="GO" id="GO:0003677">
    <property type="term" value="F:DNA binding"/>
    <property type="evidence" value="ECO:0007669"/>
    <property type="project" value="UniProtKB-KW"/>
</dbReference>
<organism evidence="1 2">
    <name type="scientific">Richelia intracellularis HH01</name>
    <dbReference type="NCBI Taxonomy" id="1165094"/>
    <lineage>
        <taxon>Bacteria</taxon>
        <taxon>Bacillati</taxon>
        <taxon>Cyanobacteriota</taxon>
        <taxon>Cyanophyceae</taxon>
        <taxon>Nostocales</taxon>
        <taxon>Nostocaceae</taxon>
        <taxon>Richelia</taxon>
    </lineage>
</organism>
<dbReference type="STRING" id="1165094.RINTHH_19430"/>
<sequence length="46" mass="5204">MKFDSWSDRNTGVKRSKPVIVVDQLELLGSRKDTETAIMDSSSNNF</sequence>
<evidence type="ECO:0000313" key="2">
    <source>
        <dbReference type="Proteomes" id="UP000053051"/>
    </source>
</evidence>
<gene>
    <name evidence="1" type="ORF">RINTHH_19430</name>
</gene>
<reference evidence="2" key="2">
    <citation type="submission" date="2016-01" db="EMBL/GenBank/DDBJ databases">
        <title>Diatom-associated endosymboitic cyanobacterium lacks core nitrogen metabolism enzymes.</title>
        <authorList>
            <person name="Hilton J.A."/>
            <person name="Foster R.A."/>
            <person name="Tripp H.J."/>
            <person name="Carter B.J."/>
            <person name="Zehr J.P."/>
            <person name="Villareal T.A."/>
        </authorList>
    </citation>
    <scope>NUCLEOTIDE SEQUENCE [LARGE SCALE GENOMIC DNA]</scope>
    <source>
        <strain evidence="2">HH01</strain>
    </source>
</reference>